<evidence type="ECO:0000259" key="3">
    <source>
        <dbReference type="PROSITE" id="PS01180"/>
    </source>
</evidence>
<protein>
    <submittedName>
        <fullName evidence="5">Deleted in malignant brain tumors 1 protein-like</fullName>
    </submittedName>
</protein>
<dbReference type="Proteomes" id="UP000515140">
    <property type="component" value="Unplaced"/>
</dbReference>
<feature type="domain" description="CUB" evidence="3">
    <location>
        <begin position="51"/>
        <end position="96"/>
    </location>
</feature>
<dbReference type="SUPFAM" id="SSF49854">
    <property type="entry name" value="Spermadhesin, CUB domain"/>
    <property type="match status" value="1"/>
</dbReference>
<evidence type="ECO:0000256" key="2">
    <source>
        <dbReference type="PROSITE-ProRule" id="PRU00059"/>
    </source>
</evidence>
<dbReference type="InParanoid" id="A0A6P5ICR6"/>
<keyword evidence="1" id="KW-1015">Disulfide bond</keyword>
<dbReference type="Pfam" id="PF00431">
    <property type="entry name" value="CUB"/>
    <property type="match status" value="1"/>
</dbReference>
<dbReference type="Gene3D" id="2.60.120.290">
    <property type="entry name" value="Spermadhesin, CUB domain"/>
    <property type="match status" value="1"/>
</dbReference>
<name>A0A6P5ICR6_PHACI</name>
<dbReference type="InterPro" id="IPR000859">
    <property type="entry name" value="CUB_dom"/>
</dbReference>
<dbReference type="AlphaFoldDB" id="A0A6P5ICR6"/>
<evidence type="ECO:0000313" key="4">
    <source>
        <dbReference type="Proteomes" id="UP000515140"/>
    </source>
</evidence>
<keyword evidence="4" id="KW-1185">Reference proteome</keyword>
<organism evidence="4 5">
    <name type="scientific">Phascolarctos cinereus</name>
    <name type="common">Koala</name>
    <dbReference type="NCBI Taxonomy" id="38626"/>
    <lineage>
        <taxon>Eukaryota</taxon>
        <taxon>Metazoa</taxon>
        <taxon>Chordata</taxon>
        <taxon>Craniata</taxon>
        <taxon>Vertebrata</taxon>
        <taxon>Euteleostomi</taxon>
        <taxon>Mammalia</taxon>
        <taxon>Metatheria</taxon>
        <taxon>Diprotodontia</taxon>
        <taxon>Phascolarctidae</taxon>
        <taxon>Phascolarctos</taxon>
    </lineage>
</organism>
<sequence length="96" mass="10499">MHTSMLTLQAGPTGSLFRMERSMGFIWTLLLSAGIVWTVSSETTRIASPVCGGILTKPSGKFSSPKGPTQSVPFKCIWYIQVAFSHRVSLAFPHLK</sequence>
<reference evidence="5" key="1">
    <citation type="submission" date="2025-08" db="UniProtKB">
        <authorList>
            <consortium name="RefSeq"/>
        </authorList>
    </citation>
    <scope>IDENTIFICATION</scope>
    <source>
        <tissue evidence="5">Spleen</tissue>
    </source>
</reference>
<dbReference type="GeneID" id="110192761"/>
<dbReference type="PROSITE" id="PS01180">
    <property type="entry name" value="CUB"/>
    <property type="match status" value="1"/>
</dbReference>
<evidence type="ECO:0000313" key="5">
    <source>
        <dbReference type="RefSeq" id="XP_020819800.1"/>
    </source>
</evidence>
<dbReference type="RefSeq" id="XP_020819800.1">
    <property type="nucleotide sequence ID" value="XM_020964141.1"/>
</dbReference>
<proteinExistence type="predicted"/>
<evidence type="ECO:0000256" key="1">
    <source>
        <dbReference type="ARBA" id="ARBA00023157"/>
    </source>
</evidence>
<dbReference type="KEGG" id="pcw:110192761"/>
<dbReference type="InterPro" id="IPR035914">
    <property type="entry name" value="Sperma_CUB_dom_sf"/>
</dbReference>
<gene>
    <name evidence="5" type="primary">LOC110192761</name>
</gene>
<accession>A0A6P5ICR6</accession>
<comment type="caution">
    <text evidence="2">Lacks conserved residue(s) required for the propagation of feature annotation.</text>
</comment>